<evidence type="ECO:0000313" key="3">
    <source>
        <dbReference type="Proteomes" id="UP000789524"/>
    </source>
</evidence>
<keyword evidence="3" id="KW-1185">Reference proteome</keyword>
<name>A0A8J2QBX9_9NEOP</name>
<dbReference type="AlphaFoldDB" id="A0A8J2QBX9"/>
<evidence type="ECO:0000313" key="2">
    <source>
        <dbReference type="EMBL" id="CAG9559310.1"/>
    </source>
</evidence>
<feature type="compositionally biased region" description="Basic residues" evidence="1">
    <location>
        <begin position="9"/>
        <end position="18"/>
    </location>
</feature>
<evidence type="ECO:0000256" key="1">
    <source>
        <dbReference type="SAM" id="MobiDB-lite"/>
    </source>
</evidence>
<reference evidence="2" key="1">
    <citation type="submission" date="2021-09" db="EMBL/GenBank/DDBJ databases">
        <authorList>
            <person name="Martin H S."/>
        </authorList>
    </citation>
    <scope>NUCLEOTIDE SEQUENCE</scope>
</reference>
<feature type="region of interest" description="Disordered" evidence="1">
    <location>
        <begin position="67"/>
        <end position="109"/>
    </location>
</feature>
<feature type="region of interest" description="Disordered" evidence="1">
    <location>
        <begin position="1"/>
        <end position="49"/>
    </location>
</feature>
<dbReference type="EMBL" id="CAKASE010000043">
    <property type="protein sequence ID" value="CAG9559310.1"/>
    <property type="molecule type" value="Genomic_DNA"/>
</dbReference>
<gene>
    <name evidence="2" type="ORF">DCHRY22_LOCUS1192</name>
</gene>
<accession>A0A8J2QBX9</accession>
<sequence length="889" mass="101752">MAKPTTQKARGRPKKQKGVQKTPTVIKVKIQKGKKSDDTEKAQDKRSELTQKDIKIMLANEGVKSIQVKKATTVPKKRGRPKKKDSAIAEVKPKKQVKTPKQQVKPRVTRSQLKVKHKSEKTAECKLNKKLREPARKEENNIVHMDEDNSESNSISSQLSWLRNISISSHATSGVTVSSNDFFTFDNKLPLVKLRSIDKKTIKNPVNRNQFNKGESISDSDSDVSVNKCVSQQISDDSNIALPSLNLSTSPCDRISMNKSEDTLAPDDKLSNILRKLSSKLRSLDHEVIDWMGHAYEDDDLDSDLTNDENFLSDFLTDERQVILTCREIKRFLLGPIEEMNKTLSYPQSDQNDCDEIIKTRQDVNTKVTDVFNSCTLIENDFDDISEDTDEEDALSLFAESVTHVDTSKRNRARAGDETEKYIPEPINNYQFKAPEVRYQPTVISNTKAVQRKLVAIPNNPKQNLVTTLMCGDRKLTNGNRAYGNQNMIINKEITCNGNGMPQAQLISSTHKPMQGVKSQVFKGVCFFYLIASCKNIVCKFPHAFIEIDDIRKRLSELSDDLFIEEYILVKSWPQLRRTYGLCFVEECRNRDLSRMLVEMAIDFIVKCNSSSKEDERLKTEVAERVLIDLNDAKLTNFTDLLTYKVQFSGVMLYEFFLSTLSKSVNFSRYKSVFLKLTVFMSDLLRAFDIDVATQLLERICMLPYDEELAIGIIEIIKKTDQTIFTNPLMDYFKKQLELSNLDLYNEFVILKNNATANSKQFERTYNKVHTEVSGPTQINSNLVNKSTITSPIDTTILNYTRQSILQNAISVNNLGDHVRREVAKNKSKQANRSKSIHSRWKNMSVFDRIRQRRFDQPPMIPRWLGTKNKWEQFPQAGPSVRTIFIILI</sequence>
<feature type="compositionally biased region" description="Basic and acidic residues" evidence="1">
    <location>
        <begin position="34"/>
        <end position="49"/>
    </location>
</feature>
<dbReference type="Proteomes" id="UP000789524">
    <property type="component" value="Unassembled WGS sequence"/>
</dbReference>
<organism evidence="2 3">
    <name type="scientific">Danaus chrysippus</name>
    <name type="common">African queen</name>
    <dbReference type="NCBI Taxonomy" id="151541"/>
    <lineage>
        <taxon>Eukaryota</taxon>
        <taxon>Metazoa</taxon>
        <taxon>Ecdysozoa</taxon>
        <taxon>Arthropoda</taxon>
        <taxon>Hexapoda</taxon>
        <taxon>Insecta</taxon>
        <taxon>Pterygota</taxon>
        <taxon>Neoptera</taxon>
        <taxon>Endopterygota</taxon>
        <taxon>Lepidoptera</taxon>
        <taxon>Glossata</taxon>
        <taxon>Ditrysia</taxon>
        <taxon>Papilionoidea</taxon>
        <taxon>Nymphalidae</taxon>
        <taxon>Danainae</taxon>
        <taxon>Danaini</taxon>
        <taxon>Danaina</taxon>
        <taxon>Danaus</taxon>
        <taxon>Anosia</taxon>
    </lineage>
</organism>
<protein>
    <submittedName>
        <fullName evidence="2">(African queen) hypothetical protein</fullName>
    </submittedName>
</protein>
<comment type="caution">
    <text evidence="2">The sequence shown here is derived from an EMBL/GenBank/DDBJ whole genome shotgun (WGS) entry which is preliminary data.</text>
</comment>
<dbReference type="OrthoDB" id="7492290at2759"/>
<proteinExistence type="predicted"/>
<feature type="compositionally biased region" description="Basic and acidic residues" evidence="1">
    <location>
        <begin position="84"/>
        <end position="93"/>
    </location>
</feature>